<keyword evidence="7" id="KW-1185">Reference proteome</keyword>
<dbReference type="AlphaFoldDB" id="A0A2U8GPZ0"/>
<dbReference type="Gene3D" id="2.40.420.20">
    <property type="match status" value="1"/>
</dbReference>
<dbReference type="InterPro" id="IPR058792">
    <property type="entry name" value="Beta-barrel_RND_2"/>
</dbReference>
<evidence type="ECO:0000313" key="6">
    <source>
        <dbReference type="EMBL" id="AWI75538.1"/>
    </source>
</evidence>
<dbReference type="SUPFAM" id="SSF111369">
    <property type="entry name" value="HlyD-like secretion proteins"/>
    <property type="match status" value="1"/>
</dbReference>
<feature type="domain" description="YknX-like C-terminal permuted SH3-like" evidence="5">
    <location>
        <begin position="298"/>
        <end position="364"/>
    </location>
</feature>
<dbReference type="NCBIfam" id="TIGR01730">
    <property type="entry name" value="RND_mfp"/>
    <property type="match status" value="1"/>
</dbReference>
<dbReference type="InterPro" id="IPR058625">
    <property type="entry name" value="MdtA-like_BSH"/>
</dbReference>
<dbReference type="Pfam" id="PF25989">
    <property type="entry name" value="YknX_C"/>
    <property type="match status" value="1"/>
</dbReference>
<dbReference type="GO" id="GO:1990281">
    <property type="term" value="C:efflux pump complex"/>
    <property type="evidence" value="ECO:0007669"/>
    <property type="project" value="TreeGrafter"/>
</dbReference>
<feature type="domain" description="Multidrug resistance protein MdtA-like alpha-helical hairpin" evidence="2">
    <location>
        <begin position="120"/>
        <end position="180"/>
    </location>
</feature>
<evidence type="ECO:0000313" key="7">
    <source>
        <dbReference type="Proteomes" id="UP000244930"/>
    </source>
</evidence>
<comment type="similarity">
    <text evidence="1">Belongs to the membrane fusion protein (MFP) (TC 8.A.1) family.</text>
</comment>
<dbReference type="InterPro" id="IPR058624">
    <property type="entry name" value="MdtA-like_HH"/>
</dbReference>
<name>A0A2U8GPZ0_9RHOO</name>
<dbReference type="KEGG" id="acom:CEW83_10210"/>
<dbReference type="Pfam" id="PF25876">
    <property type="entry name" value="HH_MFP_RND"/>
    <property type="match status" value="1"/>
</dbReference>
<protein>
    <submittedName>
        <fullName evidence="6">Efflux transporter periplasmic adaptor subunit</fullName>
    </submittedName>
</protein>
<evidence type="ECO:0000256" key="1">
    <source>
        <dbReference type="ARBA" id="ARBA00009477"/>
    </source>
</evidence>
<evidence type="ECO:0000259" key="4">
    <source>
        <dbReference type="Pfam" id="PF25954"/>
    </source>
</evidence>
<dbReference type="Proteomes" id="UP000244930">
    <property type="component" value="Chromosome"/>
</dbReference>
<dbReference type="PANTHER" id="PTHR30469:SF11">
    <property type="entry name" value="BLL4320 PROTEIN"/>
    <property type="match status" value="1"/>
</dbReference>
<proteinExistence type="inferred from homology"/>
<dbReference type="RefSeq" id="WP_108949245.1">
    <property type="nucleotide sequence ID" value="NZ_CP022187.1"/>
</dbReference>
<dbReference type="Gene3D" id="2.40.30.170">
    <property type="match status" value="1"/>
</dbReference>
<sequence length="377" mass="39808">MSNRRPLVLALSLAGLVMLGLYAWQSSRSSTMPVRAGGAPASAAAQSGAAKAVAAAVAVEVQPVRTQAMADDVTAVGSLVSNESVVLRPEVAGRIAEIGFRDGAPVRKGDVLVAFDASVQRAELQQAQASLNLAVANHRRAEDLFARKFFSQSGLDTAKSQLEAARASVALAQARFERTRIRAPFDGIAGIRKVSVGDYIKDGEALVNVEDVDTLKLDFRLPELYLGRLEVGQRLEVTSDVLPGERFDAMLDAIDPLVDAQGRAVQLRARLANSGNRLRPGVFVRVRLILEARPEVPVVPEEALVAAPGNVQFVYRVDEGRAKRVDVLTGSRRGGMVELVEGPAVGDTVVTAGQLKLRDGAAVSIVPVAAVAAAGPD</sequence>
<organism evidence="6 7">
    <name type="scientific">Parazoarcus communis</name>
    <dbReference type="NCBI Taxonomy" id="41977"/>
    <lineage>
        <taxon>Bacteria</taxon>
        <taxon>Pseudomonadati</taxon>
        <taxon>Pseudomonadota</taxon>
        <taxon>Betaproteobacteria</taxon>
        <taxon>Rhodocyclales</taxon>
        <taxon>Zoogloeaceae</taxon>
        <taxon>Parazoarcus</taxon>
    </lineage>
</organism>
<reference evidence="6 7" key="1">
    <citation type="submission" date="2017-06" db="EMBL/GenBank/DDBJ databases">
        <title>Azoarcus.</title>
        <authorList>
            <person name="Woo J.-H."/>
            <person name="Kim H.-S."/>
        </authorList>
    </citation>
    <scope>NUCLEOTIDE SEQUENCE [LARGE SCALE GENOMIC DNA]</scope>
    <source>
        <strain evidence="6 7">TSPY31</strain>
    </source>
</reference>
<accession>A0A2U8GPZ0</accession>
<gene>
    <name evidence="6" type="ORF">CEW83_10210</name>
</gene>
<dbReference type="EMBL" id="CP022187">
    <property type="protein sequence ID" value="AWI75538.1"/>
    <property type="molecule type" value="Genomic_DNA"/>
</dbReference>
<feature type="domain" description="Multidrug resistance protein MdtA-like barrel-sandwich hybrid" evidence="3">
    <location>
        <begin position="84"/>
        <end position="209"/>
    </location>
</feature>
<dbReference type="Gene3D" id="1.10.287.470">
    <property type="entry name" value="Helix hairpin bin"/>
    <property type="match status" value="1"/>
</dbReference>
<dbReference type="InterPro" id="IPR058637">
    <property type="entry name" value="YknX-like_C"/>
</dbReference>
<evidence type="ECO:0000259" key="5">
    <source>
        <dbReference type="Pfam" id="PF25989"/>
    </source>
</evidence>
<dbReference type="InterPro" id="IPR006143">
    <property type="entry name" value="RND_pump_MFP"/>
</dbReference>
<dbReference type="Gene3D" id="2.40.50.100">
    <property type="match status" value="1"/>
</dbReference>
<evidence type="ECO:0000259" key="3">
    <source>
        <dbReference type="Pfam" id="PF25917"/>
    </source>
</evidence>
<dbReference type="FunFam" id="2.40.30.170:FF:000010">
    <property type="entry name" value="Efflux RND transporter periplasmic adaptor subunit"/>
    <property type="match status" value="1"/>
</dbReference>
<dbReference type="Pfam" id="PF25917">
    <property type="entry name" value="BSH_RND"/>
    <property type="match status" value="1"/>
</dbReference>
<dbReference type="Pfam" id="PF25954">
    <property type="entry name" value="Beta-barrel_RND_2"/>
    <property type="match status" value="1"/>
</dbReference>
<feature type="domain" description="CusB-like beta-barrel" evidence="4">
    <location>
        <begin position="218"/>
        <end position="288"/>
    </location>
</feature>
<evidence type="ECO:0000259" key="2">
    <source>
        <dbReference type="Pfam" id="PF25876"/>
    </source>
</evidence>
<dbReference type="PANTHER" id="PTHR30469">
    <property type="entry name" value="MULTIDRUG RESISTANCE PROTEIN MDTA"/>
    <property type="match status" value="1"/>
</dbReference>
<dbReference type="GO" id="GO:0015562">
    <property type="term" value="F:efflux transmembrane transporter activity"/>
    <property type="evidence" value="ECO:0007669"/>
    <property type="project" value="TreeGrafter"/>
</dbReference>